<protein>
    <recommendedName>
        <fullName evidence="1">Heterokaryon incompatibility domain-containing protein</fullName>
    </recommendedName>
</protein>
<proteinExistence type="predicted"/>
<gene>
    <name evidence="2" type="ORF">LECACI_7A005849</name>
</gene>
<evidence type="ECO:0000313" key="3">
    <source>
        <dbReference type="Proteomes" id="UP001296104"/>
    </source>
</evidence>
<keyword evidence="3" id="KW-1185">Reference proteome</keyword>
<dbReference type="PANTHER" id="PTHR24148:SF73">
    <property type="entry name" value="HET DOMAIN PROTEIN (AFU_ORTHOLOGUE AFUA_8G01020)"/>
    <property type="match status" value="1"/>
</dbReference>
<accession>A0AAI8Z1D4</accession>
<feature type="domain" description="Heterokaryon incompatibility" evidence="1">
    <location>
        <begin position="68"/>
        <end position="213"/>
    </location>
</feature>
<reference evidence="2" key="1">
    <citation type="submission" date="2023-11" db="EMBL/GenBank/DDBJ databases">
        <authorList>
            <person name="Alioto T."/>
            <person name="Alioto T."/>
            <person name="Gomez Garrido J."/>
        </authorList>
    </citation>
    <scope>NUCLEOTIDE SEQUENCE</scope>
</reference>
<name>A0AAI8Z1D4_9PEZI</name>
<evidence type="ECO:0000313" key="2">
    <source>
        <dbReference type="EMBL" id="CAK4030691.1"/>
    </source>
</evidence>
<organism evidence="2 3">
    <name type="scientific">Lecanosticta acicola</name>
    <dbReference type="NCBI Taxonomy" id="111012"/>
    <lineage>
        <taxon>Eukaryota</taxon>
        <taxon>Fungi</taxon>
        <taxon>Dikarya</taxon>
        <taxon>Ascomycota</taxon>
        <taxon>Pezizomycotina</taxon>
        <taxon>Dothideomycetes</taxon>
        <taxon>Dothideomycetidae</taxon>
        <taxon>Mycosphaerellales</taxon>
        <taxon>Mycosphaerellaceae</taxon>
        <taxon>Lecanosticta</taxon>
    </lineage>
</organism>
<sequence>MAQEVDSRAADAAWQNSIFEHNSSFYGDDLTTYTEQRKVRLLEIQPAAFGEPVSGVLTTEILEPDLEYDALSYAWGVQSSVYEISINDKPGFQVGYNVHCALKRIREKERPVKFWIDCICINQYDIRERGHQVSFMREIFSSAWQVCCWLGVCTSTTFGVDELEECDDHAITDHSSFDKHSLSSGGDEYQRSFVLHVDKESYHWWDRIWTLQELCVARNVVFLVGPHRYNERAFTDILRDLDFNVSLNDLFGFTRKPEWTHIVAMLQFRMSARQDYFWHRDPGLQEGKNTLLHLLLRTVPCQATDPRDKLYALFPLCHHEPAIPPDYGVSWSDLCTQATFWLLKESGLDQLIIRQWPLYKKNAPSWTLDFSVPQSSPVYLLHEDERYWVWDWQQIRPTGLPRESELGLDGSRLRIMASCLGHVEILAPSRGDHPEGNSPPHGSSAARDSLARSIYADWRGHVTHHSTLEELFARVCRRSKEKGSKAGVPGSSKPRQELLDKLEVWLRYLLQKKILFRTTSGHIGASQSDGIRKGDEVHLVDGLRFPVILRPTGEKDCYRLIGGACVLGVMHGEMRDCIYEERHKMRQIALV</sequence>
<dbReference type="Proteomes" id="UP001296104">
    <property type="component" value="Unassembled WGS sequence"/>
</dbReference>
<dbReference type="PANTHER" id="PTHR24148">
    <property type="entry name" value="ANKYRIN REPEAT DOMAIN-CONTAINING PROTEIN 39 HOMOLOG-RELATED"/>
    <property type="match status" value="1"/>
</dbReference>
<dbReference type="AlphaFoldDB" id="A0AAI8Z1D4"/>
<evidence type="ECO:0000259" key="1">
    <source>
        <dbReference type="Pfam" id="PF06985"/>
    </source>
</evidence>
<dbReference type="InterPro" id="IPR052895">
    <property type="entry name" value="HetReg/Transcr_Mod"/>
</dbReference>
<dbReference type="InterPro" id="IPR010730">
    <property type="entry name" value="HET"/>
</dbReference>
<dbReference type="Pfam" id="PF26639">
    <property type="entry name" value="Het-6_barrel"/>
    <property type="match status" value="1"/>
</dbReference>
<dbReference type="EMBL" id="CAVMBE010000039">
    <property type="protein sequence ID" value="CAK4030691.1"/>
    <property type="molecule type" value="Genomic_DNA"/>
</dbReference>
<comment type="caution">
    <text evidence="2">The sequence shown here is derived from an EMBL/GenBank/DDBJ whole genome shotgun (WGS) entry which is preliminary data.</text>
</comment>
<dbReference type="Pfam" id="PF06985">
    <property type="entry name" value="HET"/>
    <property type="match status" value="1"/>
</dbReference>